<reference evidence="3 4" key="1">
    <citation type="submission" date="2024-04" db="EMBL/GenBank/DDBJ databases">
        <title>Tritrichomonas musculus Genome.</title>
        <authorList>
            <person name="Alves-Ferreira E."/>
            <person name="Grigg M."/>
            <person name="Lorenzi H."/>
            <person name="Galac M."/>
        </authorList>
    </citation>
    <scope>NUCLEOTIDE SEQUENCE [LARGE SCALE GENOMIC DNA]</scope>
    <source>
        <strain evidence="3 4">EAF2021</strain>
    </source>
</reference>
<evidence type="ECO:0000313" key="4">
    <source>
        <dbReference type="Proteomes" id="UP001470230"/>
    </source>
</evidence>
<proteinExistence type="predicted"/>
<evidence type="ECO:0000256" key="1">
    <source>
        <dbReference type="SAM" id="Coils"/>
    </source>
</evidence>
<comment type="caution">
    <text evidence="3">The sequence shown here is derived from an EMBL/GenBank/DDBJ whole genome shotgun (WGS) entry which is preliminary data.</text>
</comment>
<feature type="compositionally biased region" description="Polar residues" evidence="2">
    <location>
        <begin position="289"/>
        <end position="299"/>
    </location>
</feature>
<name>A0ABR2JS64_9EUKA</name>
<feature type="coiled-coil region" evidence="1">
    <location>
        <begin position="465"/>
        <end position="522"/>
    </location>
</feature>
<feature type="region of interest" description="Disordered" evidence="2">
    <location>
        <begin position="615"/>
        <end position="637"/>
    </location>
</feature>
<sequence length="1087" mass="126046">MSIHTPKKQSPILSENKPRKTRTIDNSILSKRRNNNEIRSNLYHFNETKNKIIQQLPNLFIPEEKLSNYTSQISKLSIDNSNFLQVWNNISDSISKYLSDPFALRCSIYINEQIEQCRKQINDIYNRLNSDHKQINKKILMTYKNIQNDLDNLYSKMNQAGNGKLRIISESSNLFDRFTNSLSSNYLPFFQCISSDQKTINFFIKSALKPINNIINCSNSILNLEDIQQNFLTQINHTTAIFVKIYNSKYPSLKKNQRNSHIPILSSSLKQENSTSSTSKIPKSKKRSNSLSSPLSQKTLGRYNANHIEKKNEGSNIKPNLRRRKSENSIISLPDFSHKKFLPKIDQNGKNNNYSNSKKSSKSDDEEDQKNSLDTHMHNDDMYQISNGKLSESDNETTNVPMKPKTFKISQTRYDQLNKKFNKTQNNDLLRKSSKNQTNLNMNLNTNLNSVNSFGSQIRSKNNEEARMMKTLDILNHKNDRLKEQHKTLKQKIEKDQYLTQINSLKNEIDHLRSNLNDSNYDSDELRVNVEYMRDLIAIVTSSTQSLDEECEQALRIKNGIEAEDETASFDNPNLRRSCESLKIKLDRLQSQINENRNQREIMIKVIETANNNFCEDDRKSDTQENVPTKPNLNNSSYINKSYLKQKKIQQKPKFHSQKLKQRQTRIPVLQKTNNNNNINNSNNSSFNSFNSFNSEGDFSISNEELHDAFFKLQMNSQMTARGNKHLSLLYEQMCVLPNPIEQKSASSFFNVIEFNGKKQLSKNVEKLEENVKKVRQSSTFSSLYNIFYSMKSNVVRMKEEIVEIELKNKRLINQISRLSLIQSKNSNKRDNNENESESGNCKRKSFDIYEQLKEKSRDLLIKYFAVQKNYSNDLDTAARYKIDMQLDDIQEQYTNVMMEIDRIGNTKVQEKLHAKRKIKIRGRKEIPKLLEVLEQASKFNLEAENKAAALEKKVSSTFSILTKTVQINRNKNNFDNDESESESEDDTDYLLKHQIDNDEDSVTKLAEVIIECRKVSEILAVIKDKSNQFFNCINKNNDPTKSDENKGLNDLLSAVKSLIKKGGSVAQTKLQIINLKKEIESYSMLE</sequence>
<accession>A0ABR2JS64</accession>
<feature type="compositionally biased region" description="Low complexity" evidence="2">
    <location>
        <begin position="346"/>
        <end position="358"/>
    </location>
</feature>
<gene>
    <name evidence="3" type="ORF">M9Y10_004482</name>
</gene>
<feature type="coiled-coil region" evidence="1">
    <location>
        <begin position="572"/>
        <end position="599"/>
    </location>
</feature>
<organism evidence="3 4">
    <name type="scientific">Tritrichomonas musculus</name>
    <dbReference type="NCBI Taxonomy" id="1915356"/>
    <lineage>
        <taxon>Eukaryota</taxon>
        <taxon>Metamonada</taxon>
        <taxon>Parabasalia</taxon>
        <taxon>Tritrichomonadida</taxon>
        <taxon>Tritrichomonadidae</taxon>
        <taxon>Tritrichomonas</taxon>
    </lineage>
</organism>
<evidence type="ECO:0000256" key="2">
    <source>
        <dbReference type="SAM" id="MobiDB-lite"/>
    </source>
</evidence>
<feature type="region of interest" description="Disordered" evidence="2">
    <location>
        <begin position="1"/>
        <end position="27"/>
    </location>
</feature>
<feature type="coiled-coil region" evidence="1">
    <location>
        <begin position="758"/>
        <end position="815"/>
    </location>
</feature>
<evidence type="ECO:0000313" key="3">
    <source>
        <dbReference type="EMBL" id="KAK8881722.1"/>
    </source>
</evidence>
<feature type="compositionally biased region" description="Basic and acidic residues" evidence="2">
    <location>
        <begin position="369"/>
        <end position="379"/>
    </location>
</feature>
<feature type="compositionally biased region" description="Polar residues" evidence="2">
    <location>
        <begin position="624"/>
        <end position="637"/>
    </location>
</feature>
<feature type="region of interest" description="Disordered" evidence="2">
    <location>
        <begin position="264"/>
        <end position="379"/>
    </location>
</feature>
<keyword evidence="1" id="KW-0175">Coiled coil</keyword>
<protein>
    <submittedName>
        <fullName evidence="3">Uncharacterized protein</fullName>
    </submittedName>
</protein>
<dbReference type="EMBL" id="JAPFFF010000010">
    <property type="protein sequence ID" value="KAK8881722.1"/>
    <property type="molecule type" value="Genomic_DNA"/>
</dbReference>
<keyword evidence="4" id="KW-1185">Reference proteome</keyword>
<dbReference type="Proteomes" id="UP001470230">
    <property type="component" value="Unassembled WGS sequence"/>
</dbReference>